<sequence length="275" mass="29226">MSASPLLAVEGLTRRFQGLVAVDSVDLAVREGTVHGLIGPNGAGKTTLFNMVSGVLAPSAGTVRLDGRALDGLAPYRRTALGLARTFQNIRIFSEMTVLENVMTGLHTRLSARLGILLRSPGFRAEERGAKARARDLLAFVGLSEAADLRAGALPYGDQRRLEIARALACEPRLLLLDEPAAGMNPAETHALLALLRRLRDERGLTLLLVEHDMPLVMSLCDRLTVLNFGRRIADGTPAEVRAHPAVIEAYLGAGTAQAGTAQGHPDAHPQGAVS</sequence>
<dbReference type="CDD" id="cd03219">
    <property type="entry name" value="ABC_Mj1267_LivG_branched"/>
    <property type="match status" value="1"/>
</dbReference>
<evidence type="ECO:0000313" key="6">
    <source>
        <dbReference type="Proteomes" id="UP001055153"/>
    </source>
</evidence>
<keyword evidence="3 5" id="KW-0067">ATP-binding</keyword>
<comment type="caution">
    <text evidence="5">The sequence shown here is derived from an EMBL/GenBank/DDBJ whole genome shotgun (WGS) entry which is preliminary data.</text>
</comment>
<keyword evidence="6" id="KW-1185">Reference proteome</keyword>
<dbReference type="InterPro" id="IPR003593">
    <property type="entry name" value="AAA+_ATPase"/>
</dbReference>
<dbReference type="Pfam" id="PF12399">
    <property type="entry name" value="BCA_ABC_TP_C"/>
    <property type="match status" value="1"/>
</dbReference>
<feature type="domain" description="ABC transporter" evidence="4">
    <location>
        <begin position="7"/>
        <end position="254"/>
    </location>
</feature>
<evidence type="ECO:0000256" key="1">
    <source>
        <dbReference type="ARBA" id="ARBA00022448"/>
    </source>
</evidence>
<dbReference type="GO" id="GO:0005524">
    <property type="term" value="F:ATP binding"/>
    <property type="evidence" value="ECO:0007669"/>
    <property type="project" value="UniProtKB-KW"/>
</dbReference>
<dbReference type="InterPro" id="IPR051120">
    <property type="entry name" value="ABC_AA/LPS_Transport"/>
</dbReference>
<dbReference type="InterPro" id="IPR003439">
    <property type="entry name" value="ABC_transporter-like_ATP-bd"/>
</dbReference>
<evidence type="ECO:0000259" key="4">
    <source>
        <dbReference type="PROSITE" id="PS50893"/>
    </source>
</evidence>
<organism evidence="5 6">
    <name type="scientific">Methylobacterium isbiliense</name>
    <dbReference type="NCBI Taxonomy" id="315478"/>
    <lineage>
        <taxon>Bacteria</taxon>
        <taxon>Pseudomonadati</taxon>
        <taxon>Pseudomonadota</taxon>
        <taxon>Alphaproteobacteria</taxon>
        <taxon>Hyphomicrobiales</taxon>
        <taxon>Methylobacteriaceae</taxon>
        <taxon>Methylobacterium</taxon>
    </lineage>
</organism>
<evidence type="ECO:0000256" key="2">
    <source>
        <dbReference type="ARBA" id="ARBA00022741"/>
    </source>
</evidence>
<gene>
    <name evidence="5" type="primary">lptB_11</name>
    <name evidence="5" type="ORF">GMJLKIPL_6462</name>
</gene>
<proteinExistence type="predicted"/>
<dbReference type="InterPro" id="IPR032823">
    <property type="entry name" value="BCA_ABC_TP_C"/>
</dbReference>
<protein>
    <submittedName>
        <fullName evidence="5">Lipopolysaccharide export system ATP-binding protein LptB</fullName>
    </submittedName>
</protein>
<reference evidence="5" key="1">
    <citation type="journal article" date="2021" name="Front. Microbiol.">
        <title>Comprehensive Comparative Genomics and Phenotyping of Methylobacterium Species.</title>
        <authorList>
            <person name="Alessa O."/>
            <person name="Ogura Y."/>
            <person name="Fujitani Y."/>
            <person name="Takami H."/>
            <person name="Hayashi T."/>
            <person name="Sahin N."/>
            <person name="Tani A."/>
        </authorList>
    </citation>
    <scope>NUCLEOTIDE SEQUENCE</scope>
    <source>
        <strain evidence="5">DSM 17168</strain>
    </source>
</reference>
<dbReference type="PANTHER" id="PTHR45772:SF7">
    <property type="entry name" value="AMINO ACID ABC TRANSPORTER ATP-BINDING PROTEIN"/>
    <property type="match status" value="1"/>
</dbReference>
<dbReference type="Pfam" id="PF00005">
    <property type="entry name" value="ABC_tran"/>
    <property type="match status" value="1"/>
</dbReference>
<dbReference type="PROSITE" id="PS50893">
    <property type="entry name" value="ABC_TRANSPORTER_2"/>
    <property type="match status" value="1"/>
</dbReference>
<dbReference type="SMART" id="SM00382">
    <property type="entry name" value="AAA"/>
    <property type="match status" value="1"/>
</dbReference>
<accession>A0ABQ4SPY9</accession>
<dbReference type="Proteomes" id="UP001055153">
    <property type="component" value="Unassembled WGS sequence"/>
</dbReference>
<dbReference type="PANTHER" id="PTHR45772">
    <property type="entry name" value="CONSERVED COMPONENT OF ABC TRANSPORTER FOR NATURAL AMINO ACIDS-RELATED"/>
    <property type="match status" value="1"/>
</dbReference>
<keyword evidence="2" id="KW-0547">Nucleotide-binding</keyword>
<dbReference type="Gene3D" id="3.40.50.300">
    <property type="entry name" value="P-loop containing nucleotide triphosphate hydrolases"/>
    <property type="match status" value="1"/>
</dbReference>
<reference evidence="5" key="2">
    <citation type="submission" date="2021-08" db="EMBL/GenBank/DDBJ databases">
        <authorList>
            <person name="Tani A."/>
            <person name="Ola A."/>
            <person name="Ogura Y."/>
            <person name="Katsura K."/>
            <person name="Hayashi T."/>
        </authorList>
    </citation>
    <scope>NUCLEOTIDE SEQUENCE</scope>
    <source>
        <strain evidence="5">DSM 17168</strain>
    </source>
</reference>
<dbReference type="SUPFAM" id="SSF52540">
    <property type="entry name" value="P-loop containing nucleoside triphosphate hydrolases"/>
    <property type="match status" value="1"/>
</dbReference>
<keyword evidence="1" id="KW-0813">Transport</keyword>
<evidence type="ECO:0000256" key="3">
    <source>
        <dbReference type="ARBA" id="ARBA00022840"/>
    </source>
</evidence>
<dbReference type="EMBL" id="BPQQ01000126">
    <property type="protein sequence ID" value="GJE04498.1"/>
    <property type="molecule type" value="Genomic_DNA"/>
</dbReference>
<dbReference type="InterPro" id="IPR027417">
    <property type="entry name" value="P-loop_NTPase"/>
</dbReference>
<name>A0ABQ4SPY9_9HYPH</name>
<evidence type="ECO:0000313" key="5">
    <source>
        <dbReference type="EMBL" id="GJE04498.1"/>
    </source>
</evidence>
<dbReference type="RefSeq" id="WP_238241862.1">
    <property type="nucleotide sequence ID" value="NZ_BPQQ01000126.1"/>
</dbReference>